<dbReference type="Proteomes" id="UP000009169">
    <property type="component" value="Unassembled WGS sequence"/>
</dbReference>
<reference evidence="3" key="1">
    <citation type="journal article" date="2012" name="MBio">
        <title>Comparative genome analysis of Trichophyton rubrum and related dermatophytes reveals candidate genes involved in infection.</title>
        <authorList>
            <person name="Martinez D.A."/>
            <person name="Oliver B.G."/>
            <person name="Graeser Y."/>
            <person name="Goldberg J.M."/>
            <person name="Li W."/>
            <person name="Martinez-Rossi N.M."/>
            <person name="Monod M."/>
            <person name="Shelest E."/>
            <person name="Barton R.C."/>
            <person name="Birch E."/>
            <person name="Brakhage A.A."/>
            <person name="Chen Z."/>
            <person name="Gurr S.J."/>
            <person name="Heiman D."/>
            <person name="Heitman J."/>
            <person name="Kosti I."/>
            <person name="Rossi A."/>
            <person name="Saif S."/>
            <person name="Samalova M."/>
            <person name="Saunders C.W."/>
            <person name="Shea T."/>
            <person name="Summerbell R.C."/>
            <person name="Xu J."/>
            <person name="Young S."/>
            <person name="Zeng Q."/>
            <person name="Birren B.W."/>
            <person name="Cuomo C.A."/>
            <person name="White T.C."/>
        </authorList>
    </citation>
    <scope>NUCLEOTIDE SEQUENCE [LARGE SCALE GENOMIC DNA]</scope>
    <source>
        <strain evidence="3">ATCC MYA-4606 / CBS 127.97</strain>
    </source>
</reference>
<evidence type="ECO:0000256" key="1">
    <source>
        <dbReference type="SAM" id="MobiDB-lite"/>
    </source>
</evidence>
<protein>
    <submittedName>
        <fullName evidence="2">Uncharacterized protein</fullName>
    </submittedName>
</protein>
<accession>F2PWM3</accession>
<dbReference type="AlphaFoldDB" id="F2PWM3"/>
<dbReference type="VEuPathDB" id="FungiDB:TEQG_05294"/>
<evidence type="ECO:0000313" key="3">
    <source>
        <dbReference type="Proteomes" id="UP000009169"/>
    </source>
</evidence>
<sequence>MVLAASCIDKLDSPDSPHEKGDDSRQNLFLQHDLSRTLAIMRRWHTETTSSAFSLTFHIEGRKATCRQYRRTFAGPRWLPFVPWRQVSVISEFSPLGGATLDGSMPNSNSFYLTNFTLHWRDWRRVREDAVRSFAHRTANGRGQALGSAGDLPSHIMQPKNTMAKKCPIQGGRIGLRKPGQEELASPDRMFPSFLQ</sequence>
<organism evidence="2 3">
    <name type="scientific">Trichophyton equinum (strain ATCC MYA-4606 / CBS 127.97)</name>
    <name type="common">Horse ringworm fungus</name>
    <dbReference type="NCBI Taxonomy" id="559882"/>
    <lineage>
        <taxon>Eukaryota</taxon>
        <taxon>Fungi</taxon>
        <taxon>Dikarya</taxon>
        <taxon>Ascomycota</taxon>
        <taxon>Pezizomycotina</taxon>
        <taxon>Eurotiomycetes</taxon>
        <taxon>Eurotiomycetidae</taxon>
        <taxon>Onygenales</taxon>
        <taxon>Arthrodermataceae</taxon>
        <taxon>Trichophyton</taxon>
    </lineage>
</organism>
<feature type="compositionally biased region" description="Basic and acidic residues" evidence="1">
    <location>
        <begin position="9"/>
        <end position="25"/>
    </location>
</feature>
<dbReference type="EMBL" id="DS995746">
    <property type="protein sequence ID" value="EGE06291.1"/>
    <property type="molecule type" value="Genomic_DNA"/>
</dbReference>
<feature type="region of interest" description="Disordered" evidence="1">
    <location>
        <begin position="1"/>
        <end position="25"/>
    </location>
</feature>
<gene>
    <name evidence="2" type="ORF">TEQG_05294</name>
</gene>
<name>F2PWM3_TRIEC</name>
<keyword evidence="3" id="KW-1185">Reference proteome</keyword>
<proteinExistence type="predicted"/>
<feature type="region of interest" description="Disordered" evidence="1">
    <location>
        <begin position="176"/>
        <end position="196"/>
    </location>
</feature>
<dbReference type="HOGENOM" id="CLU_1504522_0_0_1"/>
<evidence type="ECO:0000313" key="2">
    <source>
        <dbReference type="EMBL" id="EGE06291.1"/>
    </source>
</evidence>